<keyword evidence="3" id="KW-1185">Reference proteome</keyword>
<evidence type="ECO:0000259" key="1">
    <source>
        <dbReference type="SMART" id="SM00871"/>
    </source>
</evidence>
<name>A0ABY7RZF8_9FLAO</name>
<protein>
    <submittedName>
        <fullName evidence="2">GyrI-like domain-containing protein</fullName>
    </submittedName>
</protein>
<gene>
    <name evidence="2" type="ORF">MUN68_001055</name>
</gene>
<evidence type="ECO:0000313" key="2">
    <source>
        <dbReference type="EMBL" id="WCO02090.1"/>
    </source>
</evidence>
<feature type="domain" description="AraC effector-binding" evidence="1">
    <location>
        <begin position="2"/>
        <end position="159"/>
    </location>
</feature>
<dbReference type="PANTHER" id="PTHR40055:SF1">
    <property type="entry name" value="TRANSCRIPTIONAL REGULATOR YGIV-RELATED"/>
    <property type="match status" value="1"/>
</dbReference>
<proteinExistence type="predicted"/>
<reference evidence="2 3" key="1">
    <citation type="submission" date="2023-01" db="EMBL/GenBank/DDBJ databases">
        <title>Psychroserpens ponticola sp. nov., isolated from seawater.</title>
        <authorList>
            <person name="Kristyanto S."/>
            <person name="Jung J."/>
            <person name="Kim J.M."/>
            <person name="Jeon C.O."/>
        </authorList>
    </citation>
    <scope>NUCLEOTIDE SEQUENCE [LARGE SCALE GENOMIC DNA]</scope>
    <source>
        <strain evidence="2 3">MSW6</strain>
    </source>
</reference>
<sequence>MMKHRIEVIEDRLIVGMKTQTSVLTINEKTKQLAKLFMPRRHEVASRIGEHVFSIQDYGDNYSPTDFNSEFDKWVAVEVKDSNDLPEGMDSFIIKSGTYVVFSFKGSVSEFPKSRAYIFQEWLPNSEYQLDPKAHFEILSENYSKDLQNIEEDIWIPVRKK</sequence>
<dbReference type="Gene3D" id="3.20.80.10">
    <property type="entry name" value="Regulatory factor, effector binding domain"/>
    <property type="match status" value="1"/>
</dbReference>
<evidence type="ECO:0000313" key="3">
    <source>
        <dbReference type="Proteomes" id="UP001202717"/>
    </source>
</evidence>
<dbReference type="RefSeq" id="WP_249995167.1">
    <property type="nucleotide sequence ID" value="NZ_CP116221.1"/>
</dbReference>
<organism evidence="2 3">
    <name type="scientific">Psychroserpens ponticola</name>
    <dbReference type="NCBI Taxonomy" id="2932268"/>
    <lineage>
        <taxon>Bacteria</taxon>
        <taxon>Pseudomonadati</taxon>
        <taxon>Bacteroidota</taxon>
        <taxon>Flavobacteriia</taxon>
        <taxon>Flavobacteriales</taxon>
        <taxon>Flavobacteriaceae</taxon>
        <taxon>Psychroserpens</taxon>
    </lineage>
</organism>
<dbReference type="PANTHER" id="PTHR40055">
    <property type="entry name" value="TRANSCRIPTIONAL REGULATOR YGIV-RELATED"/>
    <property type="match status" value="1"/>
</dbReference>
<dbReference type="SUPFAM" id="SSF55136">
    <property type="entry name" value="Probable bacterial effector-binding domain"/>
    <property type="match status" value="1"/>
</dbReference>
<dbReference type="InterPro" id="IPR050908">
    <property type="entry name" value="SmbC-like"/>
</dbReference>
<dbReference type="SMART" id="SM00871">
    <property type="entry name" value="AraC_E_bind"/>
    <property type="match status" value="1"/>
</dbReference>
<dbReference type="Proteomes" id="UP001202717">
    <property type="component" value="Chromosome"/>
</dbReference>
<dbReference type="EMBL" id="CP116221">
    <property type="protein sequence ID" value="WCO02090.1"/>
    <property type="molecule type" value="Genomic_DNA"/>
</dbReference>
<dbReference type="InterPro" id="IPR011256">
    <property type="entry name" value="Reg_factor_effector_dom_sf"/>
</dbReference>
<accession>A0ABY7RZF8</accession>
<dbReference type="InterPro" id="IPR010499">
    <property type="entry name" value="AraC_E-bd"/>
</dbReference>
<dbReference type="InterPro" id="IPR029442">
    <property type="entry name" value="GyrI-like"/>
</dbReference>
<dbReference type="Pfam" id="PF06445">
    <property type="entry name" value="GyrI-like"/>
    <property type="match status" value="1"/>
</dbReference>